<evidence type="ECO:0000313" key="1">
    <source>
        <dbReference type="EMBL" id="RUO16386.1"/>
    </source>
</evidence>
<accession>A0ABY0BKJ2</accession>
<organism evidence="1 2">
    <name type="scientific">Moraxella catarrhalis</name>
    <name type="common">Branhamella catarrhalis</name>
    <dbReference type="NCBI Taxonomy" id="480"/>
    <lineage>
        <taxon>Bacteria</taxon>
        <taxon>Pseudomonadati</taxon>
        <taxon>Pseudomonadota</taxon>
        <taxon>Gammaproteobacteria</taxon>
        <taxon>Moraxellales</taxon>
        <taxon>Moraxellaceae</taxon>
        <taxon>Moraxella</taxon>
    </lineage>
</organism>
<sequence length="40" mass="4275">MIKKAQNAQIGLSASDMSIGVTSGRHGIYPKISWKIDANS</sequence>
<gene>
    <name evidence="1" type="ORF">EJK54_1635</name>
</gene>
<dbReference type="Proteomes" id="UP000268436">
    <property type="component" value="Unassembled WGS sequence"/>
</dbReference>
<protein>
    <submittedName>
        <fullName evidence="1">Uncharacterized protein</fullName>
    </submittedName>
</protein>
<dbReference type="EMBL" id="RYER01000017">
    <property type="protein sequence ID" value="RUO16386.1"/>
    <property type="molecule type" value="Genomic_DNA"/>
</dbReference>
<proteinExistence type="predicted"/>
<dbReference type="RefSeq" id="WP_259454913.1">
    <property type="nucleotide sequence ID" value="NZ_NXCP01000042.1"/>
</dbReference>
<name>A0ABY0BKJ2_MORCA</name>
<reference evidence="1 2" key="1">
    <citation type="submission" date="2018-12" db="EMBL/GenBank/DDBJ databases">
        <title>Persistence of Moraxella catarrhalis in Chronic Obstructive Pulmonary Disease and Regulation of the Hag/MID Adhesin.</title>
        <authorList>
            <person name="Murphy T."/>
            <person name="Zhao X."/>
            <person name="Vyas G."/>
            <person name="Aluvathingal J."/>
            <person name="Nadendla S."/>
            <person name="Tallon L."/>
            <person name="Tettelin H."/>
        </authorList>
    </citation>
    <scope>NUCLEOTIDE SEQUENCE [LARGE SCALE GENOMIC DNA]</scope>
    <source>
        <strain evidence="1 2">173P27B1</strain>
    </source>
</reference>
<evidence type="ECO:0000313" key="2">
    <source>
        <dbReference type="Proteomes" id="UP000268436"/>
    </source>
</evidence>
<comment type="caution">
    <text evidence="1">The sequence shown here is derived from an EMBL/GenBank/DDBJ whole genome shotgun (WGS) entry which is preliminary data.</text>
</comment>
<keyword evidence="2" id="KW-1185">Reference proteome</keyword>